<comment type="caution">
    <text evidence="2">The sequence shown here is derived from an EMBL/GenBank/DDBJ whole genome shotgun (WGS) entry which is preliminary data.</text>
</comment>
<name>A0A7J7C1K5_TRIWF</name>
<keyword evidence="3" id="KW-1185">Reference proteome</keyword>
<dbReference type="CDD" id="cd23659">
    <property type="entry name" value="USP_At3g01520-like"/>
    <property type="match status" value="1"/>
</dbReference>
<dbReference type="InParanoid" id="A0A7J7C1K5"/>
<dbReference type="InterPro" id="IPR006016">
    <property type="entry name" value="UspA"/>
</dbReference>
<evidence type="ECO:0000313" key="3">
    <source>
        <dbReference type="Proteomes" id="UP000593562"/>
    </source>
</evidence>
<dbReference type="InterPro" id="IPR014729">
    <property type="entry name" value="Rossmann-like_a/b/a_fold"/>
</dbReference>
<dbReference type="Gene3D" id="3.40.50.620">
    <property type="entry name" value="HUPs"/>
    <property type="match status" value="1"/>
</dbReference>
<evidence type="ECO:0000313" key="2">
    <source>
        <dbReference type="EMBL" id="KAF5727747.1"/>
    </source>
</evidence>
<dbReference type="InterPro" id="IPR006015">
    <property type="entry name" value="Universal_stress_UspA"/>
</dbReference>
<accession>A0A7J7C1K5</accession>
<proteinExistence type="predicted"/>
<dbReference type="PANTHER" id="PTHR31964:SF134">
    <property type="entry name" value="ADENINE NUCLEOTIDE ALPHA HYDROLASES-LIKE SUPERFAMILY PROTEIN"/>
    <property type="match status" value="1"/>
</dbReference>
<organism evidence="2 3">
    <name type="scientific">Tripterygium wilfordii</name>
    <name type="common">Thunder God vine</name>
    <dbReference type="NCBI Taxonomy" id="458696"/>
    <lineage>
        <taxon>Eukaryota</taxon>
        <taxon>Viridiplantae</taxon>
        <taxon>Streptophyta</taxon>
        <taxon>Embryophyta</taxon>
        <taxon>Tracheophyta</taxon>
        <taxon>Spermatophyta</taxon>
        <taxon>Magnoliopsida</taxon>
        <taxon>eudicotyledons</taxon>
        <taxon>Gunneridae</taxon>
        <taxon>Pentapetalae</taxon>
        <taxon>rosids</taxon>
        <taxon>fabids</taxon>
        <taxon>Celastrales</taxon>
        <taxon>Celastraceae</taxon>
        <taxon>Tripterygium</taxon>
    </lineage>
</organism>
<dbReference type="SUPFAM" id="SSF52402">
    <property type="entry name" value="Adenine nucleotide alpha hydrolases-like"/>
    <property type="match status" value="1"/>
</dbReference>
<dbReference type="EMBL" id="JAAARO010000022">
    <property type="protein sequence ID" value="KAF5727747.1"/>
    <property type="molecule type" value="Genomic_DNA"/>
</dbReference>
<protein>
    <recommendedName>
        <fullName evidence="1">UspA domain-containing protein</fullName>
    </recommendedName>
</protein>
<gene>
    <name evidence="2" type="ORF">HS088_TW22G01444</name>
</gene>
<sequence length="189" mass="20782">MAIYKLKFIYTPSRACSSPSNMETKREGSEKKVMVVIDENEYSYYALDWVLNKLKESITDSPLVILAPYSTPNCNHIFAAQLSAAGIYTPVSSTLELIRSVQDRNRKIALGLLQKAKTICASQGVKVETITEVGEAKEAVCKAVRNNGIDLLVIGENSNGALKRFFLGSLSNYCLDNANCPVLVVKKPE</sequence>
<dbReference type="PANTHER" id="PTHR31964">
    <property type="entry name" value="ADENINE NUCLEOTIDE ALPHA HYDROLASES-LIKE SUPERFAMILY PROTEIN"/>
    <property type="match status" value="1"/>
</dbReference>
<feature type="domain" description="UspA" evidence="1">
    <location>
        <begin position="31"/>
        <end position="186"/>
    </location>
</feature>
<evidence type="ECO:0000259" key="1">
    <source>
        <dbReference type="Pfam" id="PF00582"/>
    </source>
</evidence>
<dbReference type="Pfam" id="PF00582">
    <property type="entry name" value="Usp"/>
    <property type="match status" value="1"/>
</dbReference>
<dbReference type="Proteomes" id="UP000593562">
    <property type="component" value="Unassembled WGS sequence"/>
</dbReference>
<dbReference type="AlphaFoldDB" id="A0A7J7C1K5"/>
<reference evidence="2 3" key="1">
    <citation type="journal article" date="2020" name="Nat. Commun.">
        <title>Genome of Tripterygium wilfordii and identification of cytochrome P450 involved in triptolide biosynthesis.</title>
        <authorList>
            <person name="Tu L."/>
            <person name="Su P."/>
            <person name="Zhang Z."/>
            <person name="Gao L."/>
            <person name="Wang J."/>
            <person name="Hu T."/>
            <person name="Zhou J."/>
            <person name="Zhang Y."/>
            <person name="Zhao Y."/>
            <person name="Liu Y."/>
            <person name="Song Y."/>
            <person name="Tong Y."/>
            <person name="Lu Y."/>
            <person name="Yang J."/>
            <person name="Xu C."/>
            <person name="Jia M."/>
            <person name="Peters R.J."/>
            <person name="Huang L."/>
            <person name="Gao W."/>
        </authorList>
    </citation>
    <scope>NUCLEOTIDE SEQUENCE [LARGE SCALE GENOMIC DNA]</scope>
    <source>
        <strain evidence="3">cv. XIE 37</strain>
        <tissue evidence="2">Leaf</tissue>
    </source>
</reference>
<dbReference type="PRINTS" id="PR01438">
    <property type="entry name" value="UNVRSLSTRESS"/>
</dbReference>